<sequence>MSGKKRLKATPITTFFSKQPRVHSPKRELPNTLPEPLPPTLQEQDDKANVLWCTLYNVPNDLRLCCKRSCASPAEPLPCSTTCCRPLSSESSTANVCAKRALPTELESQFGGRMVRLMELCGGISPRRSFARWNTADIVRIASDFYAFDFDGHREPSQQIRQHGEEGQTIRWAGVYRGTQQSVDLAGHDP</sequence>
<dbReference type="EMBL" id="JH159155">
    <property type="protein sequence ID" value="EGZ14832.1"/>
    <property type="molecule type" value="Genomic_DNA"/>
</dbReference>
<feature type="region of interest" description="Disordered" evidence="1">
    <location>
        <begin position="16"/>
        <end position="41"/>
    </location>
</feature>
<keyword evidence="3" id="KW-1185">Reference proteome</keyword>
<accession>G4ZK28</accession>
<evidence type="ECO:0000313" key="2">
    <source>
        <dbReference type="EMBL" id="EGZ14832.1"/>
    </source>
</evidence>
<reference evidence="2 3" key="1">
    <citation type="journal article" date="2006" name="Science">
        <title>Phytophthora genome sequences uncover evolutionary origins and mechanisms of pathogenesis.</title>
        <authorList>
            <person name="Tyler B.M."/>
            <person name="Tripathy S."/>
            <person name="Zhang X."/>
            <person name="Dehal P."/>
            <person name="Jiang R.H."/>
            <person name="Aerts A."/>
            <person name="Arredondo F.D."/>
            <person name="Baxter L."/>
            <person name="Bensasson D."/>
            <person name="Beynon J.L."/>
            <person name="Chapman J."/>
            <person name="Damasceno C.M."/>
            <person name="Dorrance A.E."/>
            <person name="Dou D."/>
            <person name="Dickerman A.W."/>
            <person name="Dubchak I.L."/>
            <person name="Garbelotto M."/>
            <person name="Gijzen M."/>
            <person name="Gordon S.G."/>
            <person name="Govers F."/>
            <person name="Grunwald N.J."/>
            <person name="Huang W."/>
            <person name="Ivors K.L."/>
            <person name="Jones R.W."/>
            <person name="Kamoun S."/>
            <person name="Krampis K."/>
            <person name="Lamour K.H."/>
            <person name="Lee M.K."/>
            <person name="McDonald W.H."/>
            <person name="Medina M."/>
            <person name="Meijer H.J."/>
            <person name="Nordberg E.K."/>
            <person name="Maclean D.J."/>
            <person name="Ospina-Giraldo M.D."/>
            <person name="Morris P.F."/>
            <person name="Phuntumart V."/>
            <person name="Putnam N.H."/>
            <person name="Rash S."/>
            <person name="Rose J.K."/>
            <person name="Sakihama Y."/>
            <person name="Salamov A.A."/>
            <person name="Savidor A."/>
            <person name="Scheuring C.F."/>
            <person name="Smith B.M."/>
            <person name="Sobral B.W."/>
            <person name="Terry A."/>
            <person name="Torto-Alalibo T.A."/>
            <person name="Win J."/>
            <person name="Xu Z."/>
            <person name="Zhang H."/>
            <person name="Grigoriev I.V."/>
            <person name="Rokhsar D.S."/>
            <person name="Boore J.L."/>
        </authorList>
    </citation>
    <scope>NUCLEOTIDE SEQUENCE [LARGE SCALE GENOMIC DNA]</scope>
    <source>
        <strain evidence="2 3">P6497</strain>
    </source>
</reference>
<proteinExistence type="predicted"/>
<dbReference type="RefSeq" id="XP_009528581.1">
    <property type="nucleotide sequence ID" value="XM_009530286.1"/>
</dbReference>
<dbReference type="InParanoid" id="G4ZK28"/>
<evidence type="ECO:0000313" key="3">
    <source>
        <dbReference type="Proteomes" id="UP000002640"/>
    </source>
</evidence>
<dbReference type="AlphaFoldDB" id="G4ZK28"/>
<dbReference type="KEGG" id="psoj:PHYSODRAFT_301640"/>
<name>G4ZK28_PHYSP</name>
<evidence type="ECO:0000256" key="1">
    <source>
        <dbReference type="SAM" id="MobiDB-lite"/>
    </source>
</evidence>
<gene>
    <name evidence="2" type="ORF">PHYSODRAFT_301640</name>
</gene>
<dbReference type="GeneID" id="20642044"/>
<dbReference type="Proteomes" id="UP000002640">
    <property type="component" value="Unassembled WGS sequence"/>
</dbReference>
<organism evidence="2 3">
    <name type="scientific">Phytophthora sojae (strain P6497)</name>
    <name type="common">Soybean stem and root rot agent</name>
    <name type="synonym">Phytophthora megasperma f. sp. glycines</name>
    <dbReference type="NCBI Taxonomy" id="1094619"/>
    <lineage>
        <taxon>Eukaryota</taxon>
        <taxon>Sar</taxon>
        <taxon>Stramenopiles</taxon>
        <taxon>Oomycota</taxon>
        <taxon>Peronosporomycetes</taxon>
        <taxon>Peronosporales</taxon>
        <taxon>Peronosporaceae</taxon>
        <taxon>Phytophthora</taxon>
    </lineage>
</organism>
<protein>
    <submittedName>
        <fullName evidence="2">Uncharacterized protein</fullName>
    </submittedName>
</protein>